<gene>
    <name evidence="1" type="ORF">GCM10023172_28330</name>
</gene>
<dbReference type="Gene3D" id="2.60.40.2420">
    <property type="match status" value="1"/>
</dbReference>
<name>A0ABP8QHR4_9BACT</name>
<keyword evidence="2" id="KW-1185">Reference proteome</keyword>
<protein>
    <recommendedName>
        <fullName evidence="3">Curli assembly protein CsgC</fullName>
    </recommendedName>
</protein>
<dbReference type="RefSeq" id="WP_208129789.1">
    <property type="nucleotide sequence ID" value="NZ_BAABGQ010000006.1"/>
</dbReference>
<organism evidence="1 2">
    <name type="scientific">Hymenobacter ginsengisoli</name>
    <dbReference type="NCBI Taxonomy" id="1051626"/>
    <lineage>
        <taxon>Bacteria</taxon>
        <taxon>Pseudomonadati</taxon>
        <taxon>Bacteroidota</taxon>
        <taxon>Cytophagia</taxon>
        <taxon>Cytophagales</taxon>
        <taxon>Hymenobacteraceae</taxon>
        <taxon>Hymenobacter</taxon>
    </lineage>
</organism>
<accession>A0ABP8QHR4</accession>
<evidence type="ECO:0000313" key="2">
    <source>
        <dbReference type="Proteomes" id="UP001501243"/>
    </source>
</evidence>
<dbReference type="EMBL" id="BAABGQ010000006">
    <property type="protein sequence ID" value="GAA4503460.1"/>
    <property type="molecule type" value="Genomic_DNA"/>
</dbReference>
<comment type="caution">
    <text evidence="1">The sequence shown here is derived from an EMBL/GenBank/DDBJ whole genome shotgun (WGS) entry which is preliminary data.</text>
</comment>
<dbReference type="InterPro" id="IPR053722">
    <property type="entry name" value="Curli_assembly_CsgC/AgfC"/>
</dbReference>
<evidence type="ECO:0000313" key="1">
    <source>
        <dbReference type="EMBL" id="GAA4503460.1"/>
    </source>
</evidence>
<dbReference type="Proteomes" id="UP001501243">
    <property type="component" value="Unassembled WGS sequence"/>
</dbReference>
<evidence type="ECO:0008006" key="3">
    <source>
        <dbReference type="Google" id="ProtNLM"/>
    </source>
</evidence>
<dbReference type="InterPro" id="IPR047726">
    <property type="entry name" value="CsgH_dom"/>
</dbReference>
<reference evidence="2" key="1">
    <citation type="journal article" date="2019" name="Int. J. Syst. Evol. Microbiol.">
        <title>The Global Catalogue of Microorganisms (GCM) 10K type strain sequencing project: providing services to taxonomists for standard genome sequencing and annotation.</title>
        <authorList>
            <consortium name="The Broad Institute Genomics Platform"/>
            <consortium name="The Broad Institute Genome Sequencing Center for Infectious Disease"/>
            <person name="Wu L."/>
            <person name="Ma J."/>
        </authorList>
    </citation>
    <scope>NUCLEOTIDE SEQUENCE [LARGE SCALE GENOMIC DNA]</scope>
    <source>
        <strain evidence="2">JCM 17841</strain>
    </source>
</reference>
<sequence>MKYRFLAALGLLPLLALHPAGTPPCRVQLLLSQQGQLLRVTGTCRSQLDQAAHYRYELRALRQGPGRPAHTSQRGSFELPAQQQVALAQLGLHIGTLRHYRLRLLVFDATGRAIAQDSATH</sequence>
<dbReference type="NCBIfam" id="NF041112">
    <property type="entry name" value="chap_CsgH_alph"/>
    <property type="match status" value="1"/>
</dbReference>
<proteinExistence type="predicted"/>